<evidence type="ECO:0000313" key="2">
    <source>
        <dbReference type="EMBL" id="KAK3938702.1"/>
    </source>
</evidence>
<dbReference type="AlphaFoldDB" id="A0AAN6S2H3"/>
<dbReference type="PANTHER" id="PTHR33112:SF16">
    <property type="entry name" value="HETEROKARYON INCOMPATIBILITY DOMAIN-CONTAINING PROTEIN"/>
    <property type="match status" value="1"/>
</dbReference>
<accession>A0AAN6S2H3</accession>
<dbReference type="Pfam" id="PF06985">
    <property type="entry name" value="HET"/>
    <property type="match status" value="1"/>
</dbReference>
<sequence>MLCKVCVEGLQGIWDPSKTKRVCRVDEFDKDTIPLEDSKFVTVETYKTVKPYDPELRRPEHWMFGHHLTQESFEQSVRDGCVMCDAFKPWHAGHEVKSDPKITALGYYSLFSIGFEDCPMMYMYVNDSRGGFALTPHIVQDENMNLNISPCTGDDTTWGIIQGWLAACLQTHGDRCNERPSATFVPPRLLQLEPAAAETFRVVHATEVEPGTRYVTLSHCCDDGLQLDKSTLEQLSIMSTPQPLSILPLTLREACTVVVARLGLRHLWVDRLCIVPRDDLGPSGFARAARRDVFRNAFLNIAASGSSSGLFVKRDSPALVAPTVFDFPVGAGATAVPHRSSLETPRGWTRAFRDDPLSRSAAALQERLLAPRVVHFGGKMVFWECHGATCAEIHPHGVVLNQTLTSSGRPEERPWKTLLSTSSARRVRDDDPVEQVFADWFAILETHSACEVVATPPPGERLLAMSGLAADMKTLLRDRGCKETGYVAGMWKAMLPGGLVWNLRGPGARPAKYRAPSWSWAAVDGSVNFHDRTPGQAAGGIQLCELVGATTTCVGGDEMGEVTAGSIVIKGKLALGKLHPPMPSLRLPRNETVLIKSLADPDQDGGGVCWAEPVPNSPSGYNCQWTVLFDTEEDVEDEILCLPIRARTMSNIGCHVDGLALSWLEDGCYVRRGKWSILADTEDEALGIFKSLPQKELEIV</sequence>
<proteinExistence type="predicted"/>
<evidence type="ECO:0000259" key="1">
    <source>
        <dbReference type="Pfam" id="PF06985"/>
    </source>
</evidence>
<name>A0AAN6S2H3_9PEZI</name>
<feature type="domain" description="Heterokaryon incompatibility" evidence="1">
    <location>
        <begin position="214"/>
        <end position="308"/>
    </location>
</feature>
<organism evidence="2 3">
    <name type="scientific">Diplogelasinospora grovesii</name>
    <dbReference type="NCBI Taxonomy" id="303347"/>
    <lineage>
        <taxon>Eukaryota</taxon>
        <taxon>Fungi</taxon>
        <taxon>Dikarya</taxon>
        <taxon>Ascomycota</taxon>
        <taxon>Pezizomycotina</taxon>
        <taxon>Sordariomycetes</taxon>
        <taxon>Sordariomycetidae</taxon>
        <taxon>Sordariales</taxon>
        <taxon>Diplogelasinosporaceae</taxon>
        <taxon>Diplogelasinospora</taxon>
    </lineage>
</organism>
<comment type="caution">
    <text evidence="2">The sequence shown here is derived from an EMBL/GenBank/DDBJ whole genome shotgun (WGS) entry which is preliminary data.</text>
</comment>
<evidence type="ECO:0000313" key="3">
    <source>
        <dbReference type="Proteomes" id="UP001303473"/>
    </source>
</evidence>
<keyword evidence="3" id="KW-1185">Reference proteome</keyword>
<dbReference type="PANTHER" id="PTHR33112">
    <property type="entry name" value="DOMAIN PROTEIN, PUTATIVE-RELATED"/>
    <property type="match status" value="1"/>
</dbReference>
<protein>
    <recommendedName>
        <fullName evidence="1">Heterokaryon incompatibility domain-containing protein</fullName>
    </recommendedName>
</protein>
<dbReference type="EMBL" id="MU853824">
    <property type="protein sequence ID" value="KAK3938702.1"/>
    <property type="molecule type" value="Genomic_DNA"/>
</dbReference>
<reference evidence="3" key="1">
    <citation type="journal article" date="2023" name="Mol. Phylogenet. Evol.">
        <title>Genome-scale phylogeny and comparative genomics of the fungal order Sordariales.</title>
        <authorList>
            <person name="Hensen N."/>
            <person name="Bonometti L."/>
            <person name="Westerberg I."/>
            <person name="Brannstrom I.O."/>
            <person name="Guillou S."/>
            <person name="Cros-Aarteil S."/>
            <person name="Calhoun S."/>
            <person name="Haridas S."/>
            <person name="Kuo A."/>
            <person name="Mondo S."/>
            <person name="Pangilinan J."/>
            <person name="Riley R."/>
            <person name="LaButti K."/>
            <person name="Andreopoulos B."/>
            <person name="Lipzen A."/>
            <person name="Chen C."/>
            <person name="Yan M."/>
            <person name="Daum C."/>
            <person name="Ng V."/>
            <person name="Clum A."/>
            <person name="Steindorff A."/>
            <person name="Ohm R.A."/>
            <person name="Martin F."/>
            <person name="Silar P."/>
            <person name="Natvig D.O."/>
            <person name="Lalanne C."/>
            <person name="Gautier V."/>
            <person name="Ament-Velasquez S.L."/>
            <person name="Kruys A."/>
            <person name="Hutchinson M.I."/>
            <person name="Powell A.J."/>
            <person name="Barry K."/>
            <person name="Miller A.N."/>
            <person name="Grigoriev I.V."/>
            <person name="Debuchy R."/>
            <person name="Gladieux P."/>
            <person name="Hiltunen Thoren M."/>
            <person name="Johannesson H."/>
        </authorList>
    </citation>
    <scope>NUCLEOTIDE SEQUENCE [LARGE SCALE GENOMIC DNA]</scope>
    <source>
        <strain evidence="3">CBS 340.73</strain>
    </source>
</reference>
<dbReference type="Proteomes" id="UP001303473">
    <property type="component" value="Unassembled WGS sequence"/>
</dbReference>
<dbReference type="InterPro" id="IPR010730">
    <property type="entry name" value="HET"/>
</dbReference>
<gene>
    <name evidence="2" type="ORF">QBC46DRAFT_439773</name>
</gene>